<name>A0A174LPI4_9FIRM</name>
<accession>A0A174LPI4</accession>
<dbReference type="GO" id="GO:0003677">
    <property type="term" value="F:DNA binding"/>
    <property type="evidence" value="ECO:0007669"/>
    <property type="project" value="UniProtKB-KW"/>
</dbReference>
<dbReference type="EMBL" id="CZAW01000008">
    <property type="protein sequence ID" value="CUP23640.1"/>
    <property type="molecule type" value="Genomic_DNA"/>
</dbReference>
<dbReference type="InterPro" id="IPR010982">
    <property type="entry name" value="Lambda_DNA-bd_dom_sf"/>
</dbReference>
<keyword evidence="1" id="KW-0238">DNA-binding</keyword>
<dbReference type="RefSeq" id="WP_055149880.1">
    <property type="nucleotide sequence ID" value="NZ_CZAW01000008.1"/>
</dbReference>
<dbReference type="CDD" id="cd00093">
    <property type="entry name" value="HTH_XRE"/>
    <property type="match status" value="1"/>
</dbReference>
<dbReference type="OrthoDB" id="2735991at2"/>
<feature type="domain" description="HTH cro/C1-type" evidence="2">
    <location>
        <begin position="7"/>
        <end position="61"/>
    </location>
</feature>
<reference evidence="3 4" key="1">
    <citation type="submission" date="2015-09" db="EMBL/GenBank/DDBJ databases">
        <authorList>
            <consortium name="Pathogen Informatics"/>
        </authorList>
    </citation>
    <scope>NUCLEOTIDE SEQUENCE [LARGE SCALE GENOMIC DNA]</scope>
    <source>
        <strain evidence="3 4">2789STDY5834911</strain>
    </source>
</reference>
<feature type="domain" description="HTH cro/C1-type" evidence="2">
    <location>
        <begin position="114"/>
        <end position="138"/>
    </location>
</feature>
<sequence length="184" mass="20609">MTIGKRIKELRTEADLLQSELGKAVAVSSQVISNIERGYTKPSTELVNRCAKYFGVPADYLLGRTTEKYSTTEQKEAPALSAKIKDRMDQLQLNPSDLITKSEIPEDSFEDIMTGTVIPGIDVAGRLSKALDTSIDYLVGNSEYSCVIASEDEQDIILRYRQLSKKGKRIFLGMMEKMEEEKTE</sequence>
<organism evidence="3 4">
    <name type="scientific">Blautia wexlerae</name>
    <dbReference type="NCBI Taxonomy" id="418240"/>
    <lineage>
        <taxon>Bacteria</taxon>
        <taxon>Bacillati</taxon>
        <taxon>Bacillota</taxon>
        <taxon>Clostridia</taxon>
        <taxon>Lachnospirales</taxon>
        <taxon>Lachnospiraceae</taxon>
        <taxon>Blautia</taxon>
    </lineage>
</organism>
<dbReference type="Pfam" id="PF01381">
    <property type="entry name" value="HTH_3"/>
    <property type="match status" value="1"/>
</dbReference>
<dbReference type="SMART" id="SM00530">
    <property type="entry name" value="HTH_XRE"/>
    <property type="match status" value="2"/>
</dbReference>
<proteinExistence type="predicted"/>
<dbReference type="AlphaFoldDB" id="A0A174LPI4"/>
<dbReference type="PROSITE" id="PS50943">
    <property type="entry name" value="HTH_CROC1"/>
    <property type="match status" value="2"/>
</dbReference>
<dbReference type="InterPro" id="IPR001387">
    <property type="entry name" value="Cro/C1-type_HTH"/>
</dbReference>
<protein>
    <submittedName>
        <fullName evidence="3">HTH-type transcriptional regulator immR</fullName>
    </submittedName>
</protein>
<evidence type="ECO:0000256" key="1">
    <source>
        <dbReference type="ARBA" id="ARBA00023125"/>
    </source>
</evidence>
<dbReference type="SUPFAM" id="SSF47413">
    <property type="entry name" value="lambda repressor-like DNA-binding domains"/>
    <property type="match status" value="2"/>
</dbReference>
<evidence type="ECO:0000313" key="4">
    <source>
        <dbReference type="Proteomes" id="UP000095712"/>
    </source>
</evidence>
<dbReference type="PANTHER" id="PTHR46558:SF11">
    <property type="entry name" value="HTH-TYPE TRANSCRIPTIONAL REGULATOR XRE"/>
    <property type="match status" value="1"/>
</dbReference>
<gene>
    <name evidence="3" type="primary">immR_3</name>
    <name evidence="3" type="ORF">ERS852523_00970</name>
</gene>
<dbReference type="PANTHER" id="PTHR46558">
    <property type="entry name" value="TRACRIPTIONAL REGULATORY PROTEIN-RELATED-RELATED"/>
    <property type="match status" value="1"/>
</dbReference>
<evidence type="ECO:0000313" key="3">
    <source>
        <dbReference type="EMBL" id="CUP23640.1"/>
    </source>
</evidence>
<dbReference type="Proteomes" id="UP000095712">
    <property type="component" value="Unassembled WGS sequence"/>
</dbReference>
<dbReference type="Gene3D" id="1.10.260.40">
    <property type="entry name" value="lambda repressor-like DNA-binding domains"/>
    <property type="match status" value="2"/>
</dbReference>
<evidence type="ECO:0000259" key="2">
    <source>
        <dbReference type="PROSITE" id="PS50943"/>
    </source>
</evidence>